<gene>
    <name evidence="2" type="ORF">HNQ96_000339</name>
</gene>
<proteinExistence type="predicted"/>
<dbReference type="EMBL" id="JACHGI010000001">
    <property type="protein sequence ID" value="MBB6464492.1"/>
    <property type="molecule type" value="Genomic_DNA"/>
</dbReference>
<dbReference type="Gene3D" id="1.10.238.10">
    <property type="entry name" value="EF-hand"/>
    <property type="match status" value="1"/>
</dbReference>
<protein>
    <submittedName>
        <fullName evidence="2">Ca2+-binding EF-hand superfamily protein</fullName>
    </submittedName>
</protein>
<sequence length="47" mass="5524">MDLDHDGRLSFSEFEGHHRSLVDRAFAAFDRDADNRLSRQEFMAPKE</sequence>
<dbReference type="Pfam" id="PF13202">
    <property type="entry name" value="EF-hand_5"/>
    <property type="match status" value="2"/>
</dbReference>
<comment type="caution">
    <text evidence="2">The sequence shown here is derived from an EMBL/GenBank/DDBJ whole genome shotgun (WGS) entry which is preliminary data.</text>
</comment>
<evidence type="ECO:0000313" key="3">
    <source>
        <dbReference type="Proteomes" id="UP000532373"/>
    </source>
</evidence>
<organism evidence="2 3">
    <name type="scientific">Aminobacter carboxidus</name>
    <dbReference type="NCBI Taxonomy" id="376165"/>
    <lineage>
        <taxon>Bacteria</taxon>
        <taxon>Pseudomonadati</taxon>
        <taxon>Pseudomonadota</taxon>
        <taxon>Alphaproteobacteria</taxon>
        <taxon>Hyphomicrobiales</taxon>
        <taxon>Phyllobacteriaceae</taxon>
        <taxon>Aminobacter</taxon>
    </lineage>
</organism>
<dbReference type="InterPro" id="IPR002048">
    <property type="entry name" value="EF_hand_dom"/>
</dbReference>
<dbReference type="SUPFAM" id="SSF47473">
    <property type="entry name" value="EF-hand"/>
    <property type="match status" value="1"/>
</dbReference>
<name>A0A8E1W9Z8_9HYPH</name>
<dbReference type="AlphaFoldDB" id="A0A8E1W9Z8"/>
<feature type="domain" description="EF-hand" evidence="1">
    <location>
        <begin position="1"/>
        <end position="24"/>
    </location>
</feature>
<evidence type="ECO:0000259" key="1">
    <source>
        <dbReference type="PROSITE" id="PS50222"/>
    </source>
</evidence>
<dbReference type="GO" id="GO:0005509">
    <property type="term" value="F:calcium ion binding"/>
    <property type="evidence" value="ECO:0007669"/>
    <property type="project" value="InterPro"/>
</dbReference>
<dbReference type="InterPro" id="IPR018247">
    <property type="entry name" value="EF_Hand_1_Ca_BS"/>
</dbReference>
<accession>A0A8E1W9Z8</accession>
<reference evidence="2 3" key="1">
    <citation type="submission" date="2020-08" db="EMBL/GenBank/DDBJ databases">
        <title>Genomic Encyclopedia of Type Strains, Phase IV (KMG-IV): sequencing the most valuable type-strain genomes for metagenomic binning, comparative biology and taxonomic classification.</title>
        <authorList>
            <person name="Goeker M."/>
        </authorList>
    </citation>
    <scope>NUCLEOTIDE SEQUENCE [LARGE SCALE GENOMIC DNA]</scope>
    <source>
        <strain evidence="2 3">DSM 17454</strain>
    </source>
</reference>
<evidence type="ECO:0000313" key="2">
    <source>
        <dbReference type="EMBL" id="MBB6464492.1"/>
    </source>
</evidence>
<dbReference type="Proteomes" id="UP000532373">
    <property type="component" value="Unassembled WGS sequence"/>
</dbReference>
<dbReference type="PROSITE" id="PS00018">
    <property type="entry name" value="EF_HAND_1"/>
    <property type="match status" value="2"/>
</dbReference>
<dbReference type="InterPro" id="IPR011992">
    <property type="entry name" value="EF-hand-dom_pair"/>
</dbReference>
<dbReference type="PROSITE" id="PS50222">
    <property type="entry name" value="EF_HAND_2"/>
    <property type="match status" value="1"/>
</dbReference>